<keyword evidence="1" id="KW-0812">Transmembrane</keyword>
<feature type="transmembrane region" description="Helical" evidence="1">
    <location>
        <begin position="180"/>
        <end position="203"/>
    </location>
</feature>
<proteinExistence type="predicted"/>
<gene>
    <name evidence="2" type="ORF">GT409_04920</name>
</gene>
<dbReference type="AlphaFoldDB" id="A0A6P1M4Q4"/>
<dbReference type="KEGG" id="taer:GT409_04920"/>
<sequence length="347" mass="39464">MKLIRTAGWISYFSAILFISILVLGSFFRVGMTGNPPTMFRDMVDGTASRPFVYRVLAPTVIRSLENALPDVLNEKICTAVAARPVSELFERYEWELEYASAYLIAVAVLFVSLLLFVHAFGVLARSQYEMNPVFLRVLSLVALAGLPCFFRYYSYLYDFPHLVLFCYALAMMSLRRWKVYILLFVLACLSKETTVLLIAVFIIHFWKKRQTLPFFALAVVQVVIFVTIKCGLNILFQKNPGASVEFHLGHNLMLIPYNFAQAGMFAAIAVLCARDWAHKPSFLKSAVWMLPPLVGLTFLFGLLDEYRDYYEIYPVILLLAAPAVAEYLRITPCKLSNVEYNPAFAK</sequence>
<feature type="transmembrane region" description="Helical" evidence="1">
    <location>
        <begin position="12"/>
        <end position="32"/>
    </location>
</feature>
<feature type="transmembrane region" description="Helical" evidence="1">
    <location>
        <begin position="286"/>
        <end position="304"/>
    </location>
</feature>
<keyword evidence="1" id="KW-1133">Transmembrane helix</keyword>
<accession>A0A6P1M4Q4</accession>
<dbReference type="EMBL" id="CP047593">
    <property type="protein sequence ID" value="QHI68817.1"/>
    <property type="molecule type" value="Genomic_DNA"/>
</dbReference>
<evidence type="ECO:0000313" key="2">
    <source>
        <dbReference type="EMBL" id="QHI68817.1"/>
    </source>
</evidence>
<keyword evidence="3" id="KW-1185">Reference proteome</keyword>
<feature type="transmembrane region" description="Helical" evidence="1">
    <location>
        <begin position="134"/>
        <end position="154"/>
    </location>
</feature>
<organism evidence="2 3">
    <name type="scientific">Tichowtungia aerotolerans</name>
    <dbReference type="NCBI Taxonomy" id="2697043"/>
    <lineage>
        <taxon>Bacteria</taxon>
        <taxon>Pseudomonadati</taxon>
        <taxon>Kiritimatiellota</taxon>
        <taxon>Tichowtungiia</taxon>
        <taxon>Tichowtungiales</taxon>
        <taxon>Tichowtungiaceae</taxon>
        <taxon>Tichowtungia</taxon>
    </lineage>
</organism>
<feature type="transmembrane region" description="Helical" evidence="1">
    <location>
        <begin position="310"/>
        <end position="329"/>
    </location>
</feature>
<feature type="transmembrane region" description="Helical" evidence="1">
    <location>
        <begin position="215"/>
        <end position="236"/>
    </location>
</feature>
<dbReference type="RefSeq" id="WP_160627501.1">
    <property type="nucleotide sequence ID" value="NZ_CP047593.1"/>
</dbReference>
<reference evidence="2 3" key="1">
    <citation type="submission" date="2020-01" db="EMBL/GenBank/DDBJ databases">
        <title>Ponticoccus aerotolerans gen. nov., sp. nov., an anaerobic bacterium and proposal of Ponticoccusceae fam. nov., Ponticoccusles ord. nov. and Ponticoccuse classis nov. in the phylum Kiritimatiellaeota.</title>
        <authorList>
            <person name="Zhou L.Y."/>
            <person name="Du Z.J."/>
        </authorList>
    </citation>
    <scope>NUCLEOTIDE SEQUENCE [LARGE SCALE GENOMIC DNA]</scope>
    <source>
        <strain evidence="2 3">S-5007</strain>
    </source>
</reference>
<feature type="transmembrane region" description="Helical" evidence="1">
    <location>
        <begin position="100"/>
        <end position="122"/>
    </location>
</feature>
<name>A0A6P1M4Q4_9BACT</name>
<protein>
    <submittedName>
        <fullName evidence="2">Uncharacterized protein</fullName>
    </submittedName>
</protein>
<dbReference type="Proteomes" id="UP000464954">
    <property type="component" value="Chromosome"/>
</dbReference>
<keyword evidence="1" id="KW-0472">Membrane</keyword>
<evidence type="ECO:0000313" key="3">
    <source>
        <dbReference type="Proteomes" id="UP000464954"/>
    </source>
</evidence>
<feature type="transmembrane region" description="Helical" evidence="1">
    <location>
        <begin position="256"/>
        <end position="274"/>
    </location>
</feature>
<evidence type="ECO:0000256" key="1">
    <source>
        <dbReference type="SAM" id="Phobius"/>
    </source>
</evidence>